<dbReference type="Proteomes" id="UP000176204">
    <property type="component" value="Chromosome I"/>
</dbReference>
<evidence type="ECO:0000313" key="2">
    <source>
        <dbReference type="Proteomes" id="UP000176204"/>
    </source>
</evidence>
<accession>A0A1C7PD70</accession>
<keyword evidence="2" id="KW-1185">Reference proteome</keyword>
<dbReference type="EMBL" id="LT629973">
    <property type="protein sequence ID" value="SEH80262.1"/>
    <property type="molecule type" value="Genomic_DNA"/>
</dbReference>
<dbReference type="InterPro" id="IPR013424">
    <property type="entry name" value="Ice-binding_C"/>
</dbReference>
<sequence length="290" mass="30822">MPRLHSSSILQALLILSGLILTLLPTRSEAAVPSLSDGYTYVWTDFRTLNEGPVDDLKMTVSNGVFNEQGHLILQGGHANIDFKNSIYAPSLAESKAFSIAITYAAGSVKDLSTLFSTSFYGGTGADPAWYNGLLGIQYDPTTGVADIGYGSPKQSGSLMPGSVANILASADLTVMLEQNMQGELTIGFYAGRTLIASVMSPSYITENITLGNLYIGGKGNADSANTTGSFQEGSDMTVIGMGLRTYGTFDEEARQRYFDELGIQDIIPEPGSAALAILGLAGFALRRRR</sequence>
<dbReference type="NCBIfam" id="TIGR02595">
    <property type="entry name" value="PEP_CTERM"/>
    <property type="match status" value="1"/>
</dbReference>
<name>A0A1C7PD70_9BACT</name>
<protein>
    <submittedName>
        <fullName evidence="1">Pep exosort: pep-cterm protein-sorting domain</fullName>
    </submittedName>
</protein>
<gene>
    <name evidence="1" type="ORF">PYTT_0864</name>
</gene>
<dbReference type="AlphaFoldDB" id="A0A1C7PD70"/>
<dbReference type="KEGG" id="agl:PYTT_0864"/>
<proteinExistence type="predicted"/>
<dbReference type="RefSeq" id="WP_067774798.1">
    <property type="nucleotide sequence ID" value="NZ_JACVVN010000001.1"/>
</dbReference>
<organism evidence="1 2">
    <name type="scientific">Akkermansia glycaniphila</name>
    <dbReference type="NCBI Taxonomy" id="1679444"/>
    <lineage>
        <taxon>Bacteria</taxon>
        <taxon>Pseudomonadati</taxon>
        <taxon>Verrucomicrobiota</taxon>
        <taxon>Verrucomicrobiia</taxon>
        <taxon>Verrucomicrobiales</taxon>
        <taxon>Akkermansiaceae</taxon>
        <taxon>Akkermansia</taxon>
    </lineage>
</organism>
<evidence type="ECO:0000313" key="1">
    <source>
        <dbReference type="EMBL" id="SEH80262.1"/>
    </source>
</evidence>
<reference evidence="2" key="1">
    <citation type="submission" date="2016-09" db="EMBL/GenBank/DDBJ databases">
        <authorList>
            <person name="Koehorst J."/>
        </authorList>
    </citation>
    <scope>NUCLEOTIDE SEQUENCE [LARGE SCALE GENOMIC DNA]</scope>
</reference>